<dbReference type="FunCoup" id="L0PEL6">
    <property type="interactions" value="518"/>
</dbReference>
<sequence>MANIGAVFLSIKAQNEHGIPVKDYTRYRKYCSKKLHRLSKLLGIQQINKKYAENEIPSLKSNPKYHDFLIINSERAWAYAMELKTKNRNHKKPTINHQRVVRRLLRAYQYASRLNELMNQELPIFRLQALEYISARRGQLMFECHQWEQSLTNFLEARIILEVIYENNGCQHIKELISSIEQNIRYCAYQQKIPSNDIFGLSQKNILNNQSLASLLTSISPEILKPKNKLHLSIVSQIEWQGRVAPITDVNIAIALSSIQDAYQSMNSEETSTLKEKNEKYDELLQMYSKTENIIKKAIEEFEIEILNNTFFCKIIKLYDDILQNLNVMSDLPGISNDMCFLQRIEQEKYYFRSQRCLIIAESYFLLSDYRSALTLAIHSYDYLSKISIANNKEIIFINETKLINLRKNIDIKINQFRAFLCLTMEEISNEKDTSLKAPTLIEMMDSYSQKLDLSRLIDLPSKLELLFCKPIFFDIAYNYIDYKENIKQLTTSKRGFFKNFLGK</sequence>
<gene>
    <name evidence="11" type="ORF">PNEJI1_000999</name>
</gene>
<comment type="caution">
    <text evidence="11">The sequence shown here is derived from an EMBL/GenBank/DDBJ whole genome shotgun (WGS) entry which is preliminary data.</text>
</comment>
<dbReference type="GO" id="GO:0008312">
    <property type="term" value="F:7S RNA binding"/>
    <property type="evidence" value="ECO:0007669"/>
    <property type="project" value="InterPro"/>
</dbReference>
<keyword evidence="6" id="KW-0733">Signal recognition particle</keyword>
<evidence type="ECO:0000256" key="7">
    <source>
        <dbReference type="ARBA" id="ARBA00023242"/>
    </source>
</evidence>
<evidence type="ECO:0000256" key="2">
    <source>
        <dbReference type="ARBA" id="ARBA00004604"/>
    </source>
</evidence>
<protein>
    <recommendedName>
        <fullName evidence="9">Signal recognition particle subunit SRP68</fullName>
    </recommendedName>
</protein>
<dbReference type="InterPro" id="IPR026258">
    <property type="entry name" value="SRP68"/>
</dbReference>
<evidence type="ECO:0000256" key="1">
    <source>
        <dbReference type="ARBA" id="ARBA00004496"/>
    </source>
</evidence>
<dbReference type="InParanoid" id="L0PEL6"/>
<dbReference type="PIRSF" id="PIRSF038995">
    <property type="entry name" value="SRP68"/>
    <property type="match status" value="1"/>
</dbReference>
<evidence type="ECO:0000313" key="12">
    <source>
        <dbReference type="Proteomes" id="UP000010422"/>
    </source>
</evidence>
<dbReference type="PANTHER" id="PTHR12860:SF0">
    <property type="entry name" value="SIGNAL RECOGNITION PARTICLE SUBUNIT SRP68"/>
    <property type="match status" value="1"/>
</dbReference>
<evidence type="ECO:0000256" key="5">
    <source>
        <dbReference type="ARBA" id="ARBA00022884"/>
    </source>
</evidence>
<dbReference type="Pfam" id="PF16969">
    <property type="entry name" value="SRP68"/>
    <property type="match status" value="2"/>
</dbReference>
<dbReference type="GO" id="GO:0005786">
    <property type="term" value="C:signal recognition particle, endoplasmic reticulum targeting"/>
    <property type="evidence" value="ECO:0007669"/>
    <property type="project" value="UniProtKB-KW"/>
</dbReference>
<accession>L0PEL6</accession>
<dbReference type="CDD" id="cd15481">
    <property type="entry name" value="SRP68-RBD"/>
    <property type="match status" value="1"/>
</dbReference>
<dbReference type="InterPro" id="IPR038253">
    <property type="entry name" value="SRP68_N_sf"/>
</dbReference>
<dbReference type="Proteomes" id="UP000010422">
    <property type="component" value="Unassembled WGS sequence"/>
</dbReference>
<dbReference type="Gene3D" id="1.10.3450.40">
    <property type="entry name" value="Signal recognition particle, SRP68 subunit, RNA-binding domain"/>
    <property type="match status" value="1"/>
</dbReference>
<proteinExistence type="inferred from homology"/>
<dbReference type="EMBL" id="CAKM01000269">
    <property type="protein sequence ID" value="CCJ30836.1"/>
    <property type="molecule type" value="Genomic_DNA"/>
</dbReference>
<evidence type="ECO:0000256" key="9">
    <source>
        <dbReference type="ARBA" id="ARBA00029498"/>
    </source>
</evidence>
<organism evidence="12">
    <name type="scientific">Pneumocystis jirovecii</name>
    <name type="common">Human pneumocystis pneumonia agent</name>
    <dbReference type="NCBI Taxonomy" id="42068"/>
    <lineage>
        <taxon>Eukaryota</taxon>
        <taxon>Fungi</taxon>
        <taxon>Dikarya</taxon>
        <taxon>Ascomycota</taxon>
        <taxon>Taphrinomycotina</taxon>
        <taxon>Pneumocystomycetes</taxon>
        <taxon>Pneumocystaceae</taxon>
        <taxon>Pneumocystis</taxon>
    </lineage>
</organism>
<keyword evidence="5" id="KW-0694">RNA-binding</keyword>
<feature type="coiled-coil region" evidence="10">
    <location>
        <begin position="267"/>
        <end position="301"/>
    </location>
</feature>
<evidence type="ECO:0000256" key="6">
    <source>
        <dbReference type="ARBA" id="ARBA00023135"/>
    </source>
</evidence>
<dbReference type="VEuPathDB" id="FungiDB:PNEJI1_000999"/>
<keyword evidence="8" id="KW-0687">Ribonucleoprotein</keyword>
<dbReference type="GO" id="GO:0030942">
    <property type="term" value="F:endoplasmic reticulum signal peptide binding"/>
    <property type="evidence" value="ECO:0007669"/>
    <property type="project" value="InterPro"/>
</dbReference>
<evidence type="ECO:0000256" key="8">
    <source>
        <dbReference type="ARBA" id="ARBA00023274"/>
    </source>
</evidence>
<dbReference type="InterPro" id="IPR034652">
    <property type="entry name" value="SRP68-RBD"/>
</dbReference>
<comment type="similarity">
    <text evidence="3">Belongs to the SRP68 family.</text>
</comment>
<name>L0PEL6_PNEJI</name>
<evidence type="ECO:0000256" key="4">
    <source>
        <dbReference type="ARBA" id="ARBA00022490"/>
    </source>
</evidence>
<dbReference type="PANTHER" id="PTHR12860">
    <property type="entry name" value="SIGNAL RECOGNITION PARTICLE 68 KDA PROTEIN"/>
    <property type="match status" value="1"/>
</dbReference>
<keyword evidence="7" id="KW-0539">Nucleus</keyword>
<keyword evidence="4" id="KW-0963">Cytoplasm</keyword>
<evidence type="ECO:0000256" key="3">
    <source>
        <dbReference type="ARBA" id="ARBA00009352"/>
    </source>
</evidence>
<dbReference type="GO" id="GO:0005047">
    <property type="term" value="F:signal recognition particle binding"/>
    <property type="evidence" value="ECO:0007669"/>
    <property type="project" value="InterPro"/>
</dbReference>
<evidence type="ECO:0000256" key="10">
    <source>
        <dbReference type="SAM" id="Coils"/>
    </source>
</evidence>
<dbReference type="GO" id="GO:0005730">
    <property type="term" value="C:nucleolus"/>
    <property type="evidence" value="ECO:0007669"/>
    <property type="project" value="UniProtKB-SubCell"/>
</dbReference>
<comment type="subcellular location">
    <subcellularLocation>
        <location evidence="1">Cytoplasm</location>
    </subcellularLocation>
    <subcellularLocation>
        <location evidence="2">Nucleus</location>
        <location evidence="2">Nucleolus</location>
    </subcellularLocation>
</comment>
<dbReference type="AlphaFoldDB" id="L0PEL6"/>
<keyword evidence="10" id="KW-0175">Coiled coil</keyword>
<dbReference type="STRING" id="1209962.L0PEL6"/>
<evidence type="ECO:0000313" key="11">
    <source>
        <dbReference type="EMBL" id="CCJ30836.1"/>
    </source>
</evidence>
<reference evidence="11 12" key="1">
    <citation type="journal article" date="2012" name="MBio">
        <title>De novo assembly of the Pneumocystis jirovecii genome from a single bronchoalveolar lavage fluid specimen from a patient.</title>
        <authorList>
            <person name="Cisse O.H."/>
            <person name="Pagni M."/>
            <person name="Hauser P.M."/>
        </authorList>
    </citation>
    <scope>NUCLEOTIDE SEQUENCE [LARGE SCALE GENOMIC DNA]</scope>
    <source>
        <strain evidence="11 12">SE8</strain>
    </source>
</reference>
<dbReference type="GO" id="GO:0006614">
    <property type="term" value="P:SRP-dependent cotranslational protein targeting to membrane"/>
    <property type="evidence" value="ECO:0007669"/>
    <property type="project" value="InterPro"/>
</dbReference>